<feature type="repeat" description="WD" evidence="4">
    <location>
        <begin position="64"/>
        <end position="105"/>
    </location>
</feature>
<name>A0A4T0WZM9_9ASCO</name>
<dbReference type="SUPFAM" id="SSF50969">
    <property type="entry name" value="YVTN repeat-like/Quinoprotein amine dehydrogenase"/>
    <property type="match status" value="1"/>
</dbReference>
<organism evidence="7 8">
    <name type="scientific">Pichia inconspicua</name>
    <dbReference type="NCBI Taxonomy" id="52247"/>
    <lineage>
        <taxon>Eukaryota</taxon>
        <taxon>Fungi</taxon>
        <taxon>Dikarya</taxon>
        <taxon>Ascomycota</taxon>
        <taxon>Saccharomycotina</taxon>
        <taxon>Pichiomycetes</taxon>
        <taxon>Pichiales</taxon>
        <taxon>Pichiaceae</taxon>
        <taxon>Pichia</taxon>
    </lineage>
</organism>
<evidence type="ECO:0000256" key="1">
    <source>
        <dbReference type="ARBA" id="ARBA00006917"/>
    </source>
</evidence>
<reference evidence="7 8" key="1">
    <citation type="journal article" date="2019" name="Front. Genet.">
        <title>Whole-Genome Sequencing of the Opportunistic Yeast Pathogen Candida inconspicua Uncovers Its Hybrid Origin.</title>
        <authorList>
            <person name="Mixao V."/>
            <person name="Hansen A.P."/>
            <person name="Saus E."/>
            <person name="Boekhout T."/>
            <person name="Lass-Florl C."/>
            <person name="Gabaldon T."/>
        </authorList>
    </citation>
    <scope>NUCLEOTIDE SEQUENCE [LARGE SCALE GENOMIC DNA]</scope>
    <source>
        <strain evidence="7 8">CBS 180</strain>
    </source>
</reference>
<sequence length="1079" mass="118792">MSTFFKSTFSLSNNSNTSLSTNSSKTSTPTTVKGGGGGGGGGNLPNVKKSLTYIINTNTETELSGRHSIGVNSLLYNKNDRCLISGGRDGQVSIWKFDEDPTSTTVVDEYENFDSNDQMRSYITENINNEDEFQELQKSITTNFSSKPINTSITTPKFHRNSNLHHFGWINDLQLLDDKQTIVSCSDDLSIKLWNYYTGTKTTLGYHDDYVKKIRVCETNPTQLVSAGLDKTVRIWDMEKKSTISSHSFHDSNSSLYSLDVRGNFIICSGPSHIVTLLDKRDMKSTVKTFIGHTDNVRNLIMKDTSFLSSSSDTTVKLWDLRTTKVLRTFDMHSSPVWSLYCDNETSEFSEFYSGDKSGLLLKTDLRTVKLDTSSGSTGYFNYKINENLGISTVIADVNCVSDIKETGSGDAHLSGVNAIVEIPELNTVWTAISSNTHSSNTNFISSWAVPQTGKLLLHQGLVLNRRVADIIDQQPVDGDVVSGGNVPMNRGLSHESAIIDADDIVSQLSADDLDQIDNALFSQGKGVDSLLQPVGDSSDGDLCSEMQCGTFFINLNGDLNTQYLFTDDYGEDEGEEGEVEGGDDDVNPFREVKGRVLQIFRNLSINNEYKDEEEVLLLPFNIKPVSNILGTSGLVRCKVLNNRLQVAAMDQSGCVYVYDILTGKLVKRVEAGEGGGDVTDRFSNVCETFQQGEALPMWCSVQVKSGQLFVTIQENTFTACEVDRSDFLKEYLDVKNGDGDLRVNIGKCVMKSFFGDLTESVMSLRKNNGIDLRQPQPVYGSNIANHLINISNGHQGVKIPQPVPQARSYASTPTSTTTSSTPEKSSKRGSGFFGRLKGNSSSSSGGGKKDTGGTGTPVRVNSGTDKLDTYVEMINKLHTTESLLKFVETHSDVYEVLKQKPNFEDQMIESLETPVLKLNGDSLSILVVVNEETLQETRPAFTLRLDSIFSDKISDVDKYEAFIQLPIWLTKGLILHLYPIASHLLSNVGFVLLPAEGSGLSVVVEDNGGPLRLNSTGTLRVSRMIGFTRGKLPEKEKGYPLELLCRGVVLGEKESLGNIKMRIWKQGGDVEIRYRIKG</sequence>
<dbReference type="InterPro" id="IPR001680">
    <property type="entry name" value="WD40_rpt"/>
</dbReference>
<dbReference type="InterPro" id="IPR036322">
    <property type="entry name" value="WD40_repeat_dom_sf"/>
</dbReference>
<dbReference type="GO" id="GO:0043130">
    <property type="term" value="F:ubiquitin binding"/>
    <property type="evidence" value="ECO:0007669"/>
    <property type="project" value="TreeGrafter"/>
</dbReference>
<evidence type="ECO:0000259" key="6">
    <source>
        <dbReference type="Pfam" id="PF25048"/>
    </source>
</evidence>
<evidence type="ECO:0000313" key="8">
    <source>
        <dbReference type="Proteomes" id="UP000307173"/>
    </source>
</evidence>
<dbReference type="AlphaFoldDB" id="A0A4T0WZM9"/>
<dbReference type="PANTHER" id="PTHR19862:SF14">
    <property type="entry name" value="WD REPEAT-CONTAINING PROTEIN 48"/>
    <property type="match status" value="1"/>
</dbReference>
<feature type="region of interest" description="Disordered" evidence="5">
    <location>
        <begin position="1"/>
        <end position="44"/>
    </location>
</feature>
<comment type="caution">
    <text evidence="7">The sequence shown here is derived from an EMBL/GenBank/DDBJ whole genome shotgun (WGS) entry which is preliminary data.</text>
</comment>
<dbReference type="InterPro" id="IPR011044">
    <property type="entry name" value="Quino_amine_DH_bsu"/>
</dbReference>
<feature type="region of interest" description="Disordered" evidence="5">
    <location>
        <begin position="796"/>
        <end position="864"/>
    </location>
</feature>
<feature type="repeat" description="WD" evidence="4">
    <location>
        <begin position="204"/>
        <end position="246"/>
    </location>
</feature>
<feature type="domain" description="TEP-1 C-terminal beta-propeller" evidence="6">
    <location>
        <begin position="293"/>
        <end position="359"/>
    </location>
</feature>
<dbReference type="SUPFAM" id="SSF50978">
    <property type="entry name" value="WD40 repeat-like"/>
    <property type="match status" value="1"/>
</dbReference>
<evidence type="ECO:0000313" key="7">
    <source>
        <dbReference type="EMBL" id="TID21118.1"/>
    </source>
</evidence>
<dbReference type="PANTHER" id="PTHR19862">
    <property type="entry name" value="WD REPEAT-CONTAINING PROTEIN 48"/>
    <property type="match status" value="1"/>
</dbReference>
<evidence type="ECO:0000256" key="2">
    <source>
        <dbReference type="ARBA" id="ARBA00022574"/>
    </source>
</evidence>
<dbReference type="PROSITE" id="PS50294">
    <property type="entry name" value="WD_REPEATS_REGION"/>
    <property type="match status" value="2"/>
</dbReference>
<keyword evidence="3" id="KW-0677">Repeat</keyword>
<feature type="compositionally biased region" description="Low complexity" evidence="5">
    <location>
        <begin position="1"/>
        <end position="32"/>
    </location>
</feature>
<dbReference type="InterPro" id="IPR019775">
    <property type="entry name" value="WD40_repeat_CS"/>
</dbReference>
<dbReference type="PROSITE" id="PS00678">
    <property type="entry name" value="WD_REPEATS_1"/>
    <property type="match status" value="1"/>
</dbReference>
<dbReference type="Pfam" id="PF25048">
    <property type="entry name" value="Beta-prop_TEP1_C"/>
    <property type="match status" value="1"/>
</dbReference>
<feature type="repeat" description="WD" evidence="4">
    <location>
        <begin position="163"/>
        <end position="204"/>
    </location>
</feature>
<gene>
    <name evidence="7" type="ORF">CANINC_003511</name>
</gene>
<evidence type="ECO:0000256" key="4">
    <source>
        <dbReference type="PROSITE-ProRule" id="PRU00221"/>
    </source>
</evidence>
<dbReference type="InterPro" id="IPR021772">
    <property type="entry name" value="WDR48/Bun107"/>
</dbReference>
<dbReference type="InterPro" id="IPR020472">
    <property type="entry name" value="WD40_PAC1"/>
</dbReference>
<dbReference type="GO" id="GO:0000724">
    <property type="term" value="P:double-strand break repair via homologous recombination"/>
    <property type="evidence" value="ECO:0007669"/>
    <property type="project" value="TreeGrafter"/>
</dbReference>
<keyword evidence="8" id="KW-1185">Reference proteome</keyword>
<accession>A0A4T0WZM9</accession>
<feature type="repeat" description="WD" evidence="4">
    <location>
        <begin position="290"/>
        <end position="329"/>
    </location>
</feature>
<keyword evidence="2 4" id="KW-0853">WD repeat</keyword>
<dbReference type="Pfam" id="PF11816">
    <property type="entry name" value="DUF3337"/>
    <property type="match status" value="1"/>
</dbReference>
<dbReference type="OrthoDB" id="2421129at2759"/>
<dbReference type="EMBL" id="SELW01000554">
    <property type="protein sequence ID" value="TID21118.1"/>
    <property type="molecule type" value="Genomic_DNA"/>
</dbReference>
<dbReference type="Gene3D" id="2.130.10.10">
    <property type="entry name" value="YVTN repeat-like/Quinoprotein amine dehydrogenase"/>
    <property type="match status" value="2"/>
</dbReference>
<comment type="similarity">
    <text evidence="1">Belongs to the WD repeat WDR48 family.</text>
</comment>
<dbReference type="InterPro" id="IPR015943">
    <property type="entry name" value="WD40/YVTN_repeat-like_dom_sf"/>
</dbReference>
<dbReference type="InterPro" id="IPR051246">
    <property type="entry name" value="WDR48"/>
</dbReference>
<dbReference type="InterPro" id="IPR056828">
    <property type="entry name" value="Beta-prop_TEP1_C"/>
</dbReference>
<evidence type="ECO:0000256" key="3">
    <source>
        <dbReference type="ARBA" id="ARBA00022737"/>
    </source>
</evidence>
<dbReference type="Pfam" id="PF00400">
    <property type="entry name" value="WD40"/>
    <property type="match status" value="3"/>
</dbReference>
<dbReference type="Proteomes" id="UP000307173">
    <property type="component" value="Unassembled WGS sequence"/>
</dbReference>
<dbReference type="SMART" id="SM00320">
    <property type="entry name" value="WD40"/>
    <property type="match status" value="7"/>
</dbReference>
<dbReference type="PRINTS" id="PR00320">
    <property type="entry name" value="GPROTEINBRPT"/>
</dbReference>
<feature type="compositionally biased region" description="Low complexity" evidence="5">
    <location>
        <begin position="812"/>
        <end position="824"/>
    </location>
</feature>
<proteinExistence type="inferred from homology"/>
<dbReference type="STRING" id="52247.A0A4T0WZM9"/>
<evidence type="ECO:0000256" key="5">
    <source>
        <dbReference type="SAM" id="MobiDB-lite"/>
    </source>
</evidence>
<protein>
    <recommendedName>
        <fullName evidence="6">TEP-1 C-terminal beta-propeller domain-containing protein</fullName>
    </recommendedName>
</protein>
<dbReference type="PROSITE" id="PS50082">
    <property type="entry name" value="WD_REPEATS_2"/>
    <property type="match status" value="4"/>
</dbReference>
<feature type="compositionally biased region" description="Gly residues" evidence="5">
    <location>
        <begin position="33"/>
        <end position="43"/>
    </location>
</feature>